<dbReference type="EMBL" id="KB095959">
    <property type="protein sequence ID" value="ESO09381.1"/>
    <property type="molecule type" value="Genomic_DNA"/>
</dbReference>
<name>T1F0H1_HELRO</name>
<evidence type="ECO:0000256" key="4">
    <source>
        <dbReference type="ARBA" id="ARBA00022692"/>
    </source>
</evidence>
<evidence type="ECO:0000256" key="2">
    <source>
        <dbReference type="ARBA" id="ARBA00022448"/>
    </source>
</evidence>
<dbReference type="InParanoid" id="T1F0H1"/>
<evidence type="ECO:0000313" key="13">
    <source>
        <dbReference type="EnsemblMetazoa" id="HelroP168362"/>
    </source>
</evidence>
<dbReference type="PRINTS" id="PR01078">
    <property type="entry name" value="AMINACHANNEL"/>
</dbReference>
<evidence type="ECO:0000256" key="10">
    <source>
        <dbReference type="ARBA" id="ARBA00023303"/>
    </source>
</evidence>
<reference evidence="13" key="3">
    <citation type="submission" date="2015-06" db="UniProtKB">
        <authorList>
            <consortium name="EnsemblMetazoa"/>
        </authorList>
    </citation>
    <scope>IDENTIFICATION</scope>
</reference>
<evidence type="ECO:0000313" key="12">
    <source>
        <dbReference type="EMBL" id="ESO09381.1"/>
    </source>
</evidence>
<dbReference type="InterPro" id="IPR001873">
    <property type="entry name" value="ENaC"/>
</dbReference>
<dbReference type="Pfam" id="PF00858">
    <property type="entry name" value="ASC"/>
    <property type="match status" value="1"/>
</dbReference>
<keyword evidence="10 11" id="KW-0407">Ion channel</keyword>
<keyword evidence="9 11" id="KW-0739">Sodium transport</keyword>
<keyword evidence="5" id="KW-1133">Transmembrane helix</keyword>
<dbReference type="GO" id="GO:0016020">
    <property type="term" value="C:membrane"/>
    <property type="evidence" value="ECO:0007669"/>
    <property type="project" value="UniProtKB-SubCell"/>
</dbReference>
<dbReference type="KEGG" id="hro:HELRODRAFT_168362"/>
<reference evidence="14" key="1">
    <citation type="submission" date="2012-12" db="EMBL/GenBank/DDBJ databases">
        <authorList>
            <person name="Hellsten U."/>
            <person name="Grimwood J."/>
            <person name="Chapman J.A."/>
            <person name="Shapiro H."/>
            <person name="Aerts A."/>
            <person name="Otillar R.P."/>
            <person name="Terry A.Y."/>
            <person name="Boore J.L."/>
            <person name="Simakov O."/>
            <person name="Marletaz F."/>
            <person name="Cho S.-J."/>
            <person name="Edsinger-Gonzales E."/>
            <person name="Havlak P."/>
            <person name="Kuo D.-H."/>
            <person name="Larsson T."/>
            <person name="Lv J."/>
            <person name="Arendt D."/>
            <person name="Savage R."/>
            <person name="Osoegawa K."/>
            <person name="de Jong P."/>
            <person name="Lindberg D.R."/>
            <person name="Seaver E.C."/>
            <person name="Weisblat D.A."/>
            <person name="Putnam N.H."/>
            <person name="Grigoriev I.V."/>
            <person name="Rokhsar D.S."/>
        </authorList>
    </citation>
    <scope>NUCLEOTIDE SEQUENCE</scope>
</reference>
<dbReference type="EnsemblMetazoa" id="HelroT168362">
    <property type="protein sequence ID" value="HelroP168362"/>
    <property type="gene ID" value="HelroG168362"/>
</dbReference>
<gene>
    <name evidence="13" type="primary">20202321</name>
    <name evidence="12" type="ORF">HELRODRAFT_168362</name>
</gene>
<evidence type="ECO:0000256" key="9">
    <source>
        <dbReference type="ARBA" id="ARBA00023201"/>
    </source>
</evidence>
<evidence type="ECO:0000256" key="11">
    <source>
        <dbReference type="RuleBase" id="RU000679"/>
    </source>
</evidence>
<dbReference type="CTD" id="20202321"/>
<evidence type="ECO:0000256" key="8">
    <source>
        <dbReference type="ARBA" id="ARBA00023136"/>
    </source>
</evidence>
<evidence type="ECO:0000256" key="6">
    <source>
        <dbReference type="ARBA" id="ARBA00023053"/>
    </source>
</evidence>
<dbReference type="GO" id="GO:0005272">
    <property type="term" value="F:sodium channel activity"/>
    <property type="evidence" value="ECO:0007669"/>
    <property type="project" value="UniProtKB-KW"/>
</dbReference>
<organism evidence="13 14">
    <name type="scientific">Helobdella robusta</name>
    <name type="common">Californian leech</name>
    <dbReference type="NCBI Taxonomy" id="6412"/>
    <lineage>
        <taxon>Eukaryota</taxon>
        <taxon>Metazoa</taxon>
        <taxon>Spiralia</taxon>
        <taxon>Lophotrochozoa</taxon>
        <taxon>Annelida</taxon>
        <taxon>Clitellata</taxon>
        <taxon>Hirudinea</taxon>
        <taxon>Rhynchobdellida</taxon>
        <taxon>Glossiphoniidae</taxon>
        <taxon>Helobdella</taxon>
    </lineage>
</organism>
<dbReference type="HOGENOM" id="CLU_1733463_0_0_1"/>
<proteinExistence type="inferred from homology"/>
<sequence length="151" mass="17264">MNESNKKVDGSSNVEELTLSAAWHSFQTHTTSHGIPHIVRARSDKYLRYSVDTTIKIHLSKLMNFPAVTICNNNPIRKSFASQFINLTEFMLEYSKSCDSKSNGMGGVECELEKIEKFIEIFHDKRLESGHQLKHLLTECFFSGVPCDYEK</sequence>
<comment type="subcellular location">
    <subcellularLocation>
        <location evidence="1">Membrane</location>
        <topology evidence="1">Multi-pass membrane protein</topology>
    </subcellularLocation>
</comment>
<keyword evidence="2 11" id="KW-0813">Transport</keyword>
<protein>
    <submittedName>
        <fullName evidence="12 13">Uncharacterized protein</fullName>
    </submittedName>
</protein>
<dbReference type="PANTHER" id="PTHR11690">
    <property type="entry name" value="AMILORIDE-SENSITIVE SODIUM CHANNEL-RELATED"/>
    <property type="match status" value="1"/>
</dbReference>
<dbReference type="AlphaFoldDB" id="T1F0H1"/>
<dbReference type="OrthoDB" id="6238402at2759"/>
<accession>T1F0H1</accession>
<keyword evidence="3 11" id="KW-0894">Sodium channel</keyword>
<reference evidence="12 14" key="2">
    <citation type="journal article" date="2013" name="Nature">
        <title>Insights into bilaterian evolution from three spiralian genomes.</title>
        <authorList>
            <person name="Simakov O."/>
            <person name="Marletaz F."/>
            <person name="Cho S.J."/>
            <person name="Edsinger-Gonzales E."/>
            <person name="Havlak P."/>
            <person name="Hellsten U."/>
            <person name="Kuo D.H."/>
            <person name="Larsson T."/>
            <person name="Lv J."/>
            <person name="Arendt D."/>
            <person name="Savage R."/>
            <person name="Osoegawa K."/>
            <person name="de Jong P."/>
            <person name="Grimwood J."/>
            <person name="Chapman J.A."/>
            <person name="Shapiro H."/>
            <person name="Aerts A."/>
            <person name="Otillar R.P."/>
            <person name="Terry A.Y."/>
            <person name="Boore J.L."/>
            <person name="Grigoriev I.V."/>
            <person name="Lindberg D.R."/>
            <person name="Seaver E.C."/>
            <person name="Weisblat D.A."/>
            <person name="Putnam N.H."/>
            <person name="Rokhsar D.S."/>
        </authorList>
    </citation>
    <scope>NUCLEOTIDE SEQUENCE</scope>
</reference>
<evidence type="ECO:0000256" key="3">
    <source>
        <dbReference type="ARBA" id="ARBA00022461"/>
    </source>
</evidence>
<keyword evidence="7 11" id="KW-0406">Ion transport</keyword>
<dbReference type="Proteomes" id="UP000015101">
    <property type="component" value="Unassembled WGS sequence"/>
</dbReference>
<keyword evidence="8" id="KW-0472">Membrane</keyword>
<evidence type="ECO:0000256" key="7">
    <source>
        <dbReference type="ARBA" id="ARBA00023065"/>
    </source>
</evidence>
<keyword evidence="6" id="KW-0915">Sodium</keyword>
<evidence type="ECO:0000256" key="5">
    <source>
        <dbReference type="ARBA" id="ARBA00022989"/>
    </source>
</evidence>
<dbReference type="EMBL" id="AMQM01002955">
    <property type="status" value="NOT_ANNOTATED_CDS"/>
    <property type="molecule type" value="Genomic_DNA"/>
</dbReference>
<evidence type="ECO:0000313" key="14">
    <source>
        <dbReference type="Proteomes" id="UP000015101"/>
    </source>
</evidence>
<dbReference type="GeneID" id="20202321"/>
<dbReference type="PANTHER" id="PTHR11690:SF248">
    <property type="entry name" value="PICKPOCKET 17, ISOFORM A"/>
    <property type="match status" value="1"/>
</dbReference>
<dbReference type="RefSeq" id="XP_009012474.1">
    <property type="nucleotide sequence ID" value="XM_009014226.1"/>
</dbReference>
<evidence type="ECO:0000256" key="1">
    <source>
        <dbReference type="ARBA" id="ARBA00004141"/>
    </source>
</evidence>
<keyword evidence="14" id="KW-1185">Reference proteome</keyword>
<comment type="similarity">
    <text evidence="11">Belongs to the amiloride-sensitive sodium channel (TC 1.A.6) family.</text>
</comment>
<keyword evidence="4 11" id="KW-0812">Transmembrane</keyword>